<protein>
    <recommendedName>
        <fullName evidence="6">Phosphatidylserine decarboxylase</fullName>
    </recommendedName>
</protein>
<dbReference type="PANTHER" id="PTHR10067:SF17">
    <property type="entry name" value="PHOSPHATIDYLSERINE DECARBOXYLASE PROENZYME 2"/>
    <property type="match status" value="1"/>
</dbReference>
<evidence type="ECO:0000256" key="1">
    <source>
        <dbReference type="ARBA" id="ARBA00022793"/>
    </source>
</evidence>
<gene>
    <name evidence="4" type="ORF">SCHPADRAFT_869479</name>
</gene>
<dbReference type="PANTHER" id="PTHR10067">
    <property type="entry name" value="PHOSPHATIDYLSERINE DECARBOXYLASE"/>
    <property type="match status" value="1"/>
</dbReference>
<dbReference type="Pfam" id="PF02666">
    <property type="entry name" value="PS_Dcarbxylase"/>
    <property type="match status" value="1"/>
</dbReference>
<dbReference type="GO" id="GO:0008654">
    <property type="term" value="P:phospholipid biosynthetic process"/>
    <property type="evidence" value="ECO:0007669"/>
    <property type="project" value="InterPro"/>
</dbReference>
<dbReference type="InParanoid" id="A0A0H2RYM3"/>
<dbReference type="EMBL" id="KQ085913">
    <property type="protein sequence ID" value="KLO16707.1"/>
    <property type="molecule type" value="Genomic_DNA"/>
</dbReference>
<accession>A0A0H2RYM3</accession>
<evidence type="ECO:0000256" key="2">
    <source>
        <dbReference type="ARBA" id="ARBA00023239"/>
    </source>
</evidence>
<dbReference type="Proteomes" id="UP000053477">
    <property type="component" value="Unassembled WGS sequence"/>
</dbReference>
<dbReference type="OrthoDB" id="5973539at2759"/>
<reference evidence="4 5" key="1">
    <citation type="submission" date="2015-04" db="EMBL/GenBank/DDBJ databases">
        <title>Complete genome sequence of Schizopora paradoxa KUC8140, a cosmopolitan wood degrader in East Asia.</title>
        <authorList>
            <consortium name="DOE Joint Genome Institute"/>
            <person name="Min B."/>
            <person name="Park H."/>
            <person name="Jang Y."/>
            <person name="Kim J.-J."/>
            <person name="Kim K.H."/>
            <person name="Pangilinan J."/>
            <person name="Lipzen A."/>
            <person name="Riley R."/>
            <person name="Grigoriev I.V."/>
            <person name="Spatafora J.W."/>
            <person name="Choi I.-G."/>
        </authorList>
    </citation>
    <scope>NUCLEOTIDE SEQUENCE [LARGE SCALE GENOMIC DNA]</scope>
    <source>
        <strain evidence="4 5">KUC8140</strain>
    </source>
</reference>
<organism evidence="4 5">
    <name type="scientific">Schizopora paradoxa</name>
    <dbReference type="NCBI Taxonomy" id="27342"/>
    <lineage>
        <taxon>Eukaryota</taxon>
        <taxon>Fungi</taxon>
        <taxon>Dikarya</taxon>
        <taxon>Basidiomycota</taxon>
        <taxon>Agaricomycotina</taxon>
        <taxon>Agaricomycetes</taxon>
        <taxon>Hymenochaetales</taxon>
        <taxon>Schizoporaceae</taxon>
        <taxon>Schizopora</taxon>
    </lineage>
</organism>
<sequence>MSFSSNVETGIKEKTVASQNGVDGGTDAKGSTKASSKRGGWGRVFRGKAYEERLSLEESLKMVVTKSESPPSVLVNETSLALSSEYLWLSHLFPAGTVDKLFAKEHLGNYLIVRSTGEKIFETMPIYARIGMHLLFYGPLQIRLLRWKTLRNLLKTESIRQGKIYDSTDPEVVRTQITAFVTTYNINVAELLEPDLKAYKTFNQFFSRRLRPDARPPASPDDSSVIVSCADCRLTVWPNWSLARKIWVKGRHFTLSSLLKDRKLSRSLGKHPSLAIFRLAPQDYHRFHSPVFAVLQGIKHIDGEYYTVNPQAVNEKLDVLSGNVREIATYEATASSANDDTKSQVKIPVAIVAVGALLVGSVGWDKKVGETVPKGDGLGYFQYGGSTVIVVLPGSDVAGMHVRWDDDLVKNSEGVLETLVRAGERIGQFVSKQ</sequence>
<proteinExistence type="predicted"/>
<evidence type="ECO:0000313" key="4">
    <source>
        <dbReference type="EMBL" id="KLO16707.1"/>
    </source>
</evidence>
<keyword evidence="1" id="KW-0210">Decarboxylase</keyword>
<keyword evidence="5" id="KW-1185">Reference proteome</keyword>
<dbReference type="InterPro" id="IPR003817">
    <property type="entry name" value="PS_Dcarbxylase"/>
</dbReference>
<name>A0A0H2RYM3_9AGAM</name>
<keyword evidence="2" id="KW-0456">Lyase</keyword>
<evidence type="ECO:0000256" key="3">
    <source>
        <dbReference type="SAM" id="MobiDB-lite"/>
    </source>
</evidence>
<dbReference type="GO" id="GO:0004609">
    <property type="term" value="F:phosphatidylserine decarboxylase activity"/>
    <property type="evidence" value="ECO:0007669"/>
    <property type="project" value="InterPro"/>
</dbReference>
<feature type="region of interest" description="Disordered" evidence="3">
    <location>
        <begin position="1"/>
        <end position="39"/>
    </location>
</feature>
<evidence type="ECO:0000313" key="5">
    <source>
        <dbReference type="Proteomes" id="UP000053477"/>
    </source>
</evidence>
<dbReference type="AlphaFoldDB" id="A0A0H2RYM3"/>
<evidence type="ECO:0008006" key="6">
    <source>
        <dbReference type="Google" id="ProtNLM"/>
    </source>
</evidence>
<dbReference type="STRING" id="27342.A0A0H2RYM3"/>